<dbReference type="InterPro" id="IPR013519">
    <property type="entry name" value="Int_alpha_beta-p"/>
</dbReference>
<evidence type="ECO:0000313" key="5">
    <source>
        <dbReference type="EMBL" id="AGH43332.1"/>
    </source>
</evidence>
<dbReference type="eggNOG" id="COG2706">
    <property type="taxonomic scope" value="Bacteria"/>
</dbReference>
<dbReference type="PATRIC" id="fig|1129794.4.peg.1214"/>
<dbReference type="Gene3D" id="2.130.10.130">
    <property type="entry name" value="Integrin alpha, N-terminal"/>
    <property type="match status" value="5"/>
</dbReference>
<dbReference type="NCBIfam" id="NF012211">
    <property type="entry name" value="tand_rpt_95"/>
    <property type="match status" value="3"/>
</dbReference>
<reference evidence="5 6" key="1">
    <citation type="journal article" date="2013" name="Genome Announc.">
        <title>Complete Genome Sequence of Glaciecola psychrophila Strain 170T.</title>
        <authorList>
            <person name="Yin J."/>
            <person name="Chen J."/>
            <person name="Liu G."/>
            <person name="Yu Y."/>
            <person name="Song L."/>
            <person name="Wang X."/>
            <person name="Qu X."/>
        </authorList>
    </citation>
    <scope>NUCLEOTIDE SEQUENCE [LARGE SCALE GENOMIC DNA]</scope>
    <source>
        <strain evidence="5 6">170</strain>
    </source>
</reference>
<dbReference type="SMART" id="SM00191">
    <property type="entry name" value="Int_alpha"/>
    <property type="match status" value="9"/>
</dbReference>
<dbReference type="InterPro" id="IPR028994">
    <property type="entry name" value="Integrin_alpha_N"/>
</dbReference>
<feature type="region of interest" description="Disordered" evidence="4">
    <location>
        <begin position="2880"/>
        <end position="2902"/>
    </location>
</feature>
<gene>
    <name evidence="5" type="ORF">C427_1223</name>
</gene>
<dbReference type="eggNOG" id="COG3391">
    <property type="taxonomic scope" value="Bacteria"/>
</dbReference>
<dbReference type="EMBL" id="CP003837">
    <property type="protein sequence ID" value="AGH43332.1"/>
    <property type="molecule type" value="Genomic_DNA"/>
</dbReference>
<name>M4RXX9_9ALTE</name>
<keyword evidence="3" id="KW-0325">Glycoprotein</keyword>
<sequence length="3094" mass="319844">MFQSVINKFIQSASIENARATKGATISKSLYRRLGCSFYLCLALFASAPVTATDFTDDFSTVDFIDSDKTTANLSTEEQSVYLAWAKSQQHRFPDSSTAGTAIGSDSNYTLSVTLGDIDGDGDLDLVTGNDSQTNKLYLNDGSGGFTAGAGTAIGSDSDKTTSVTLGDIDGDGDLDLVTGNYNQTNKLYLNDGSGGFTAGTAIGSDSDDTFSVTLGDIDGDGDLDLVTGNQYQTNKLYLNDGSGGFTVRPGIAIGSDSYSDDTREVTLGDVDGDGDLDLVTGNWNQTSKLYLNDGSGGFTVRPDIAIDSDKTTSVTLGDIDGDGDLDLVTGNYNQTNKLYLNDGSGGFTAGTEIGSDGDSDYTYSVTLGDIDGDGDLDLVTGNQNQTNKLYLNDGSGGFTAGAGTAIGSDSDDTFSVTLGDIDGDGDLDLVTGNFNQTNKLYLNDGSGGFTAGAGTAIGSDINDTRSVTLGDIDGDGDLDLVTGNYDQTNKLYLNDGSGGFTAGAGTAIGSDSDKTWSVTLGDIDGDGDLDLVTGNSNQTNKLYLNDGSGGFTAGAGTDIGSDSDSDYTRSVTLGDIDGDGDLDLVTGNFTQTNKLYLNDGSGGFTAGAGTAIGNDSDYTWSVTLGDIDGDGDLDLVTGNFNQTNKLYLNDGSGGFTAGAGTAIGSDINDTRSVTLGDIDGDGDLDLVTGNYDQTNKLYLNDGSGGFTAGTAIGSDSDYTRSVTLGDIDGDGDLDLVTGNQSQTNKLYLNDGSGGFTAGAGTAIGNDSDKTWSVTLGDIDGDGDLDLVTGDYNQTNKLYLNDGSGGFTAGAGTAIGSDGDDTRSVTLGDIDGDGDLDLVTGNFHQTNKLYLNDGSGGFTAGAGTAIGSDSDSTYSVTLGDIDGDGDLDLVTGDWNQTNKLYLNDGSGGFTAGAGTAIGSDGDDTYSVTLGDIDGDGDLDLVTGNFTQTNKLYLNDGSGGFTAGAGTAIGSVGDTTRSVTLGDIDGDGDLDLVTGNSRQTNKLYLNDGSGGFTAGAGTAIGSDINDTRSVTLGDINDTRSVTLGDIDGDGDLDLVTGNYDQTNKLYLNDGSGGFTAGTAIGSDSDYTRSVTLGDIDGDGDLDLVTGNQYQTNKLYLNDGSGGFTAGAGTAIGSDSDSDDTREVTLGDVDGDGDLDLVTGNSMQTNKLYSSQSYNTNAGNVYSQKVNGVTTGVVGVTLTVTDNVNTTSTPNTSIDYFITNNGGAQWHSVSPTVPFYFPDTDTNDVRWRATLRSLSPSISPKINDVSLTYIRQLTVSGLTAVNKAYDGNTVALASGTVTLSGVASGSVNTVALTGTPSYAFAGANVGTGIVVTTTGYTLTGADASNYTLIQPVLSADITEATDTLNAGADDTRVFVAGDTFTQAATGGSGTGTVTYSSSTLAVATVDGSGGVSIVGAGSADITASRAADTNYQAISVNYTVTVTQATDTLNAGADDTRVFVAGDTFTQAATGGSGTGTVTYSSSTLAVATVDGSGGVSIVGAGSAVITASRAADTDYQAISDTYTLIITNQPYITITAVDMSSNALVSPSSTSEQSISLTFTSTDSTADFINDDITVTNGTLSGFSGAGSVYSATFTSAADGVSTISVLANTYTASSSSNANITSNVFTLASNYASTTAIITVSTATTSGDTSTVTESVLNAIIGLTGVDTTNNLEAYKTAIALVANAGELDTLIEIQALIDAVNTEQAAIAAANGASDAGLVAAVDDINGNTDRVFATAAQLNAINGVTGAVSGVDYLAALLAGTYVDRAKPTAAEIQTVITAVNAAANNTAPVAQEINVDVAEDIEIAVLLMATDAQGDTLNYVIVTEPSNGTLTLPSSGEGLWFYQGNADYHGNDSFSYQASDGVKTSNIAQVNIVVRPVNDSPVAEEDALTLIFNDEGSYVIDALANDSDIDGDSLTITRASTTIGNLSIDEGQLVYQLSGALQETIELTYTIDDGTGSNNSVARGLIRLTIDSTANEPLPIVISVNDVQYQAHELFTKIVLDPPVARDNNNNIVAVSLVDDVSRFAPGNHLVYWQAENNAGIETLARQQVAVYPLISLSQDKQAVEGGQYSVSVYLNGPAPVYPVIIGYTVGGSADAFDHDLTSGVLIIEQGIEGAIAFSVFSDGLDEDEETLTITLDESQNIGAKSVFTLTIAEQNLAPDVTYSVTQANEQRLTLIANEDEVVIQIQVTDANSQDTHSYQWSSDNGTLINSSSDQTRFTFTPTGLEARVTKLTLTVSDDGSPVQSTQTDIYLNVVAQSIPLTDQDSDGDLLPDNQEGYNDSDLDGIPDYLDMASACNVMPVEVTEQQKFLVESEPGVCLRKGLFTQRIISAGLLLLEADDLPGDLEARNTGGIYDFIVNGLPIPGQSAGVVLPQYIPIGNNALYRKYSTANTWVNFTLDDKNSVASSEGELGYCPPTNHESWTPGLTLGHWCVQLLIEDGGPNDDDGLANGTIVDPSGVGVVISENSPPIAQPELVELLWNTDVTLDVLANDSDAQGDTLTIISAAVDFGEVLIINEQLHYTPAADFAGVATIIYAISDNYGGTGFAKVTVTVVSVVSNTIPIATNDTAMTDDYSSITIDVLANDSDEEGDTLTIHRASTQKGTVTITTENTLLYTPLVGFDGIDIIDYTIDDGNDNQASAQVSVTVRAYKIVTVTNTTKGGSMGLMLIGLAGLLLLRLLRLRRASQQATGQLTTAMALMLCITLTACTSPDDYVVVEAQDASLDTGSAEVPALVDTNTLVALPQDDEVSTSAGLPVPQSTLVTTTLPLNTEKTPTLTAPSVSDGDHVLRMLADELGPETVTEPQAEAASGPVTDTVIDITEPATPEPIVVVAGPIPTASPEGGLIADTDEPAGDITGIRATGEVLVTEVTVTVNAPGVMSTGDTPDATDNSDRSVTTDTPLIANSASDVGDEIHWFITVNAGHSKVIDTLLIPSNNKIEDISIDNQGSSYTIGGGFHYQRFSFIISYTNLGEAGAEISGTTLNRDSFEQSLLNTAPKLVDGVSVETQYTLWSNDRVTAAVGVGLLAWSLDDSSQLQSGTIRGEEQGVDVFYQANLAYELNERMHVTLKVARYQLALNKVNNVTVGLQYHF</sequence>
<dbReference type="PANTHER" id="PTHR46580:SF4">
    <property type="entry name" value="ATP_GTP-BINDING PROTEIN"/>
    <property type="match status" value="1"/>
</dbReference>
<dbReference type="InterPro" id="IPR013517">
    <property type="entry name" value="FG-GAP"/>
</dbReference>
<keyword evidence="6" id="KW-1185">Reference proteome</keyword>
<evidence type="ECO:0000256" key="3">
    <source>
        <dbReference type="ARBA" id="ARBA00023180"/>
    </source>
</evidence>
<evidence type="ECO:0000256" key="4">
    <source>
        <dbReference type="SAM" id="MobiDB-lite"/>
    </source>
</evidence>
<dbReference type="Gene3D" id="2.60.40.1080">
    <property type="match status" value="2"/>
</dbReference>
<dbReference type="KEGG" id="gps:C427_1223"/>
<dbReference type="STRING" id="1129794.C427_1223"/>
<dbReference type="SUPFAM" id="SSF49373">
    <property type="entry name" value="Invasin/intimin cell-adhesion fragments"/>
    <property type="match status" value="2"/>
</dbReference>
<keyword evidence="2" id="KW-0677">Repeat</keyword>
<proteinExistence type="predicted"/>
<evidence type="ECO:0000256" key="2">
    <source>
        <dbReference type="ARBA" id="ARBA00022737"/>
    </source>
</evidence>
<accession>M4RXX9</accession>
<dbReference type="Gene3D" id="2.60.40.2810">
    <property type="match status" value="2"/>
</dbReference>
<dbReference type="Pfam" id="PF13517">
    <property type="entry name" value="FG-GAP_3"/>
    <property type="match status" value="9"/>
</dbReference>
<dbReference type="Gene3D" id="2.60.40.3440">
    <property type="match status" value="1"/>
</dbReference>
<organism evidence="5 6">
    <name type="scientific">Paraglaciecola psychrophila 170</name>
    <dbReference type="NCBI Taxonomy" id="1129794"/>
    <lineage>
        <taxon>Bacteria</taxon>
        <taxon>Pseudomonadati</taxon>
        <taxon>Pseudomonadota</taxon>
        <taxon>Gammaproteobacteria</taxon>
        <taxon>Alteromonadales</taxon>
        <taxon>Alteromonadaceae</taxon>
        <taxon>Paraglaciecola</taxon>
    </lineage>
</organism>
<dbReference type="Proteomes" id="UP000011864">
    <property type="component" value="Chromosome"/>
</dbReference>
<dbReference type="SUPFAM" id="SSF56925">
    <property type="entry name" value="OMPA-like"/>
    <property type="match status" value="1"/>
</dbReference>
<dbReference type="Pfam" id="PF17963">
    <property type="entry name" value="Big_9"/>
    <property type="match status" value="4"/>
</dbReference>
<dbReference type="HOGENOM" id="CLU_225807_0_0_6"/>
<dbReference type="eggNOG" id="COG3637">
    <property type="taxonomic scope" value="Bacteria"/>
</dbReference>
<evidence type="ECO:0000313" key="6">
    <source>
        <dbReference type="Proteomes" id="UP000011864"/>
    </source>
</evidence>
<dbReference type="Pfam" id="PF01839">
    <property type="entry name" value="FG-GAP"/>
    <property type="match status" value="1"/>
</dbReference>
<protein>
    <recommendedName>
        <fullName evidence="7">Tandem-95 repeat protein</fullName>
    </recommendedName>
</protein>
<dbReference type="OrthoDB" id="9785394at2"/>
<dbReference type="PANTHER" id="PTHR46580">
    <property type="entry name" value="SENSOR KINASE-RELATED"/>
    <property type="match status" value="1"/>
</dbReference>
<dbReference type="RefSeq" id="WP_015430500.1">
    <property type="nucleotide sequence ID" value="NC_020514.1"/>
</dbReference>
<dbReference type="InterPro" id="IPR011250">
    <property type="entry name" value="OMP/PagP_B-barrel"/>
</dbReference>
<keyword evidence="1" id="KW-0732">Signal</keyword>
<evidence type="ECO:0008006" key="7">
    <source>
        <dbReference type="Google" id="ProtNLM"/>
    </source>
</evidence>
<dbReference type="InterPro" id="IPR008964">
    <property type="entry name" value="Invasin/intimin_cell_adhesion"/>
</dbReference>
<evidence type="ECO:0000256" key="1">
    <source>
        <dbReference type="ARBA" id="ARBA00022729"/>
    </source>
</evidence>
<dbReference type="InterPro" id="IPR038081">
    <property type="entry name" value="CalX-like_sf"/>
</dbReference>
<dbReference type="SUPFAM" id="SSF69318">
    <property type="entry name" value="Integrin alpha N-terminal domain"/>
    <property type="match status" value="5"/>
</dbReference>
<dbReference type="SUPFAM" id="SSF141072">
    <property type="entry name" value="CalX-like"/>
    <property type="match status" value="1"/>
</dbReference>